<keyword evidence="10" id="KW-0256">Endoplasmic reticulum</keyword>
<evidence type="ECO:0000259" key="23">
    <source>
        <dbReference type="PROSITE" id="PS50156"/>
    </source>
</evidence>
<keyword evidence="12" id="KW-0333">Golgi apparatus</keyword>
<dbReference type="Pfam" id="PF12349">
    <property type="entry name" value="Sterol-sensing"/>
    <property type="match status" value="1"/>
</dbReference>
<keyword evidence="17" id="KW-0325">Glycoprotein</keyword>
<dbReference type="InterPro" id="IPR030225">
    <property type="entry name" value="SCAP"/>
</dbReference>
<evidence type="ECO:0000256" key="2">
    <source>
        <dbReference type="ARBA" id="ARBA00004557"/>
    </source>
</evidence>
<comment type="caution">
    <text evidence="24">The sequence shown here is derived from an EMBL/GenBank/DDBJ whole genome shotgun (WGS) entry which is preliminary data.</text>
</comment>
<evidence type="ECO:0000256" key="11">
    <source>
        <dbReference type="ARBA" id="ARBA00022989"/>
    </source>
</evidence>
<dbReference type="InterPro" id="IPR001680">
    <property type="entry name" value="WD40_rpt"/>
</dbReference>
<keyword evidence="9" id="KW-0677">Repeat</keyword>
<dbReference type="InterPro" id="IPR036322">
    <property type="entry name" value="WD40_repeat_dom_sf"/>
</dbReference>
<sequence>MAANSALIMVIRLYDQVELVFFKYGLFASRHPVTIIFFSSVMVLLSCYPLLNLPLPGSEPTQIFTLTQDMHGRSHKVGEEFPSKLAKDPPEWFSFSNQTAYIQQFLIKSYTERKSADKSEDFRISLSTVFSVISEIKKFSLKSENISIAEDCYFVTDTVIKSKQIIKSLFPQDGCLLLSPAAYWNNHQDVFVKDFNIQQTINQYKGKSIKRTSSVKDLLFGVPSKQSDVSRAKDKQYKGSFAITLVLKRYNPQLIDGLRDHLHNLYSTPSLDRYYHDCAIEIGAGSDKVCANLSQIVTHIYYKPQMRFNDLIPLLSTYFILGCYIYFSVRKINYVKSKIGMAFSAVVSVMASLMMAVGLCSLIGLTPTLNGGEIFPYLVCFIGLENILVITKSVVATPTHMDVEKRIAFGLSHEGCSILKNLLLELVLVGLGYCSLFPEIQEFCAFALVGILSDFFMHMLFFVTVLSIDIRRLDITEPIYSEPEESDTQDVDSYLFKYSKLGKKRRRIRKASEVHVIETGGRRKNYLKIPRRLRLIFFFADTRMIQRGLMVSLLIWFAMIVYSDPMGLLQGTIKHSEHKVQPKLDLDALTMLDRSQDDDSAFDNQEIVWNNRDILSHHFLSFRHWPTLFAYYNITLADKFISVLPTVLVPITLKYDDMKNLVRDGSREHNTEGAATAAEIVKENLHFNLPSHFYTGRYQMTGLDYYLTLLLGAVSGMFMVFLLNIMYQCVCSRNYGNSKSTQQSGESCTNYTSSIGDTIPLILSGHKHLVDCVHVEGVTITSSDISGEVRTWDCHSGECTCVISRTQRFRAKSQIQNSPNSICDNHHDKGSKGWTPAVWSLTCSGQYIIVGCNGGRIEVWDSVSAVLMYTYSNGGSGVVGLASEGGNIVAARLNGNLEFFVLETSSVNLPTQSNVTHRGSGYLHEKLDLPSIVSLHLLHPPKCAHQHPISAFVMRSGRVLTGSCDHTLKLFTVHDAKCQYSMFGHSGSITSLCMDRTAPLGAASGATDGTVRLWDLLTGSCLHKLQGHSGSIIALQCSENHVVSMAFDDKLCIWARRTGLLLQSASLSGVSLNTMKLLGQKQNWCVTGGKGCLFLWDIRNGELLRRVPLLRESVVLPNVEHVDIASDLCVVCALQHELYVVRFPSVLEKN</sequence>
<dbReference type="InterPro" id="IPR015943">
    <property type="entry name" value="WD40/YVTN_repeat-like_dom_sf"/>
</dbReference>
<gene>
    <name evidence="24" type="ORF">CVLEPA_LOCUS4023</name>
</gene>
<feature type="transmembrane region" description="Helical" evidence="22">
    <location>
        <begin position="705"/>
        <end position="727"/>
    </location>
</feature>
<evidence type="ECO:0000256" key="14">
    <source>
        <dbReference type="ARBA" id="ARBA00023121"/>
    </source>
</evidence>
<organism evidence="24 25">
    <name type="scientific">Clavelina lepadiformis</name>
    <name type="common">Light-bulb sea squirt</name>
    <name type="synonym">Ascidia lepadiformis</name>
    <dbReference type="NCBI Taxonomy" id="159417"/>
    <lineage>
        <taxon>Eukaryota</taxon>
        <taxon>Metazoa</taxon>
        <taxon>Chordata</taxon>
        <taxon>Tunicata</taxon>
        <taxon>Ascidiacea</taxon>
        <taxon>Aplousobranchia</taxon>
        <taxon>Clavelinidae</taxon>
        <taxon>Clavelina</taxon>
    </lineage>
</organism>
<keyword evidence="13" id="KW-0443">Lipid metabolism</keyword>
<evidence type="ECO:0000256" key="6">
    <source>
        <dbReference type="ARBA" id="ARBA00022548"/>
    </source>
</evidence>
<dbReference type="InterPro" id="IPR000731">
    <property type="entry name" value="SSD"/>
</dbReference>
<evidence type="ECO:0000256" key="19">
    <source>
        <dbReference type="ARBA" id="ARBA00023329"/>
    </source>
</evidence>
<accession>A0ABP0F4E2</accession>
<feature type="repeat" description="WD" evidence="21">
    <location>
        <begin position="982"/>
        <end position="1024"/>
    </location>
</feature>
<feature type="transmembrane region" description="Helical" evidence="22">
    <location>
        <begin position="544"/>
        <end position="562"/>
    </location>
</feature>
<keyword evidence="14" id="KW-0446">Lipid-binding</keyword>
<dbReference type="PANTHER" id="PTHR46378:SF1">
    <property type="entry name" value="STEROL REGULATORY ELEMENT-BINDING PROTEIN CLEAVAGE-ACTIVATING PROTEIN"/>
    <property type="match status" value="1"/>
</dbReference>
<feature type="transmembrane region" description="Helical" evidence="22">
    <location>
        <begin position="629"/>
        <end position="653"/>
    </location>
</feature>
<feature type="transmembrane region" description="Helical" evidence="22">
    <location>
        <begin position="418"/>
        <end position="440"/>
    </location>
</feature>
<evidence type="ECO:0000256" key="17">
    <source>
        <dbReference type="ARBA" id="ARBA00023180"/>
    </source>
</evidence>
<dbReference type="EMBL" id="CAWYQH010000013">
    <property type="protein sequence ID" value="CAK8674311.1"/>
    <property type="molecule type" value="Genomic_DNA"/>
</dbReference>
<evidence type="ECO:0000256" key="12">
    <source>
        <dbReference type="ARBA" id="ARBA00023034"/>
    </source>
</evidence>
<evidence type="ECO:0000313" key="25">
    <source>
        <dbReference type="Proteomes" id="UP001642483"/>
    </source>
</evidence>
<dbReference type="InterPro" id="IPR057041">
    <property type="entry name" value="SCAP_N"/>
</dbReference>
<dbReference type="InterPro" id="IPR019775">
    <property type="entry name" value="WD40_repeat_CS"/>
</dbReference>
<evidence type="ECO:0000256" key="15">
    <source>
        <dbReference type="ARBA" id="ARBA00023136"/>
    </source>
</evidence>
<name>A0ABP0F4E2_CLALP</name>
<evidence type="ECO:0000256" key="13">
    <source>
        <dbReference type="ARBA" id="ARBA00023098"/>
    </source>
</evidence>
<keyword evidence="15 22" id="KW-0472">Membrane</keyword>
<feature type="domain" description="SSD" evidence="23">
    <location>
        <begin position="310"/>
        <end position="468"/>
    </location>
</feature>
<keyword evidence="16" id="KW-1207">Sterol metabolism</keyword>
<keyword evidence="18" id="KW-0753">Steroid metabolism</keyword>
<evidence type="ECO:0000313" key="24">
    <source>
        <dbReference type="EMBL" id="CAK8674311.1"/>
    </source>
</evidence>
<dbReference type="Gene3D" id="2.130.10.10">
    <property type="entry name" value="YVTN repeat-like/Quinoprotein amine dehydrogenase"/>
    <property type="match status" value="2"/>
</dbReference>
<keyword evidence="6" id="KW-0153">Cholesterol metabolism</keyword>
<feature type="transmembrane region" description="Helical" evidence="22">
    <location>
        <begin position="311"/>
        <end position="329"/>
    </location>
</feature>
<feature type="transmembrane region" description="Helical" evidence="22">
    <location>
        <begin position="374"/>
        <end position="397"/>
    </location>
</feature>
<evidence type="ECO:0000256" key="5">
    <source>
        <dbReference type="ARBA" id="ARBA00019541"/>
    </source>
</evidence>
<evidence type="ECO:0000256" key="7">
    <source>
        <dbReference type="ARBA" id="ARBA00022574"/>
    </source>
</evidence>
<dbReference type="PROSITE" id="PS50082">
    <property type="entry name" value="WD_REPEATS_2"/>
    <property type="match status" value="1"/>
</dbReference>
<protein>
    <recommendedName>
        <fullName evidence="5">Sterol regulatory element-binding protein cleavage-activating protein</fullName>
    </recommendedName>
</protein>
<evidence type="ECO:0000256" key="1">
    <source>
        <dbReference type="ARBA" id="ARBA00004477"/>
    </source>
</evidence>
<evidence type="ECO:0000256" key="21">
    <source>
        <dbReference type="PROSITE-ProRule" id="PRU00221"/>
    </source>
</evidence>
<evidence type="ECO:0000256" key="9">
    <source>
        <dbReference type="ARBA" id="ARBA00022737"/>
    </source>
</evidence>
<evidence type="ECO:0000256" key="10">
    <source>
        <dbReference type="ARBA" id="ARBA00022824"/>
    </source>
</evidence>
<comment type="similarity">
    <text evidence="4">Belongs to the WD repeat SCAP family.</text>
</comment>
<dbReference type="PROSITE" id="PS50156">
    <property type="entry name" value="SSD"/>
    <property type="match status" value="1"/>
</dbReference>
<feature type="transmembrane region" description="Helical" evidence="22">
    <location>
        <begin position="446"/>
        <end position="468"/>
    </location>
</feature>
<dbReference type="SMART" id="SM00320">
    <property type="entry name" value="WD40"/>
    <property type="match status" value="6"/>
</dbReference>
<evidence type="ECO:0000256" key="8">
    <source>
        <dbReference type="ARBA" id="ARBA00022692"/>
    </source>
</evidence>
<proteinExistence type="inferred from homology"/>
<dbReference type="SUPFAM" id="SSF50978">
    <property type="entry name" value="WD40 repeat-like"/>
    <property type="match status" value="1"/>
</dbReference>
<keyword evidence="7 21" id="KW-0853">WD repeat</keyword>
<comment type="subcellular location">
    <subcellularLocation>
        <location evidence="2">Cytoplasmic vesicle</location>
        <location evidence="2">COPII-coated vesicle membrane</location>
        <topology evidence="2">Multi-pass membrane protein</topology>
    </subcellularLocation>
    <subcellularLocation>
        <location evidence="1">Endoplasmic reticulum membrane</location>
        <topology evidence="1">Multi-pass membrane protein</topology>
    </subcellularLocation>
    <subcellularLocation>
        <location evidence="3">Golgi apparatus membrane</location>
        <topology evidence="3">Multi-pass membrane protein</topology>
    </subcellularLocation>
</comment>
<evidence type="ECO:0000256" key="20">
    <source>
        <dbReference type="ARBA" id="ARBA00045958"/>
    </source>
</evidence>
<dbReference type="PROSITE" id="PS00678">
    <property type="entry name" value="WD_REPEATS_1"/>
    <property type="match status" value="1"/>
</dbReference>
<evidence type="ECO:0000256" key="18">
    <source>
        <dbReference type="ARBA" id="ARBA00023221"/>
    </source>
</evidence>
<dbReference type="InterPro" id="IPR053958">
    <property type="entry name" value="HMGCR/SNAP/NPC1-like_SSD"/>
</dbReference>
<dbReference type="PANTHER" id="PTHR46378">
    <property type="entry name" value="STEROL REGULATORY ELEMENT-BINDING PROTEIN CLEAVAGE-ACTIVATING PROTEIN"/>
    <property type="match status" value="1"/>
</dbReference>
<keyword evidence="25" id="KW-1185">Reference proteome</keyword>
<dbReference type="Proteomes" id="UP001642483">
    <property type="component" value="Unassembled WGS sequence"/>
</dbReference>
<dbReference type="PROSITE" id="PS50294">
    <property type="entry name" value="WD_REPEATS_REGION"/>
    <property type="match status" value="1"/>
</dbReference>
<comment type="function">
    <text evidence="20">Escort protein required for cholesterol as well as lipid homeostasis. Regulates export of the SCAP-SREBP complex from the endoplasmic reticulum to the Golgi upon low cholesterol, thereby regulating the processing of sterol regulatory element-binding proteins (SREBPs) SREBF1/SREBP1 and SREBF2/SREBP2. At high sterol concentrations, formation of a ternary complex with INSIG (INSIG1 or INSIG2) leads to mask the ER export signal in SCAP, promoting retention of the complex in the endoplasmic reticulum. Low sterol concentrations trigger release of INSIG, a conformational change in the SSD domain of SCAP, unmasking of the ER export signal, promoting recruitment into COPII-coated vesicles and transport of the SCAP-SREBP to the Golgi: in the Golgi, SREBPs are then processed, releasing the transcription factor fragment of SREBPs from the membrane, its import into the nucleus and up-regulation of LDLR, INSIG1 and the mevalonate pathway. Binds cholesterol via its SSD domain.</text>
</comment>
<dbReference type="Pfam" id="PF24006">
    <property type="entry name" value="SCAP_N"/>
    <property type="match status" value="1"/>
</dbReference>
<dbReference type="InterPro" id="IPR057042">
    <property type="entry name" value="Beta-prop_SCAP"/>
</dbReference>
<keyword evidence="8 22" id="KW-0812">Transmembrane</keyword>
<evidence type="ECO:0000256" key="16">
    <source>
        <dbReference type="ARBA" id="ARBA00023166"/>
    </source>
</evidence>
<evidence type="ECO:0000256" key="4">
    <source>
        <dbReference type="ARBA" id="ARBA00007410"/>
    </source>
</evidence>
<feature type="transmembrane region" description="Helical" evidence="22">
    <location>
        <begin position="341"/>
        <end position="368"/>
    </location>
</feature>
<keyword evidence="19" id="KW-0968">Cytoplasmic vesicle</keyword>
<evidence type="ECO:0000256" key="22">
    <source>
        <dbReference type="SAM" id="Phobius"/>
    </source>
</evidence>
<reference evidence="24 25" key="1">
    <citation type="submission" date="2024-02" db="EMBL/GenBank/DDBJ databases">
        <authorList>
            <person name="Daric V."/>
            <person name="Darras S."/>
        </authorList>
    </citation>
    <scope>NUCLEOTIDE SEQUENCE [LARGE SCALE GENOMIC DNA]</scope>
</reference>
<evidence type="ECO:0000256" key="3">
    <source>
        <dbReference type="ARBA" id="ARBA00004653"/>
    </source>
</evidence>
<keyword evidence="11 22" id="KW-1133">Transmembrane helix</keyword>
<dbReference type="Pfam" id="PF24017">
    <property type="entry name" value="Beta-prop_SCAP"/>
    <property type="match status" value="1"/>
</dbReference>